<dbReference type="PANTHER" id="PTHR43673:SF2">
    <property type="entry name" value="NITROREDUCTASE"/>
    <property type="match status" value="1"/>
</dbReference>
<dbReference type="InterPro" id="IPR029479">
    <property type="entry name" value="Nitroreductase"/>
</dbReference>
<keyword evidence="9" id="KW-1185">Reference proteome</keyword>
<keyword evidence="5" id="KW-0521">NADP</keyword>
<dbReference type="AlphaFoldDB" id="A4CP74"/>
<evidence type="ECO:0000313" key="8">
    <source>
        <dbReference type="EMBL" id="EAR14195.1"/>
    </source>
</evidence>
<dbReference type="GO" id="GO:0016491">
    <property type="term" value="F:oxidoreductase activity"/>
    <property type="evidence" value="ECO:0007669"/>
    <property type="project" value="UniProtKB-KW"/>
</dbReference>
<dbReference type="eggNOG" id="COG0778">
    <property type="taxonomic scope" value="Bacteria"/>
</dbReference>
<dbReference type="HOGENOM" id="CLU_070764_4_1_10"/>
<dbReference type="KEGG" id="rbi:RB2501_02185"/>
<dbReference type="STRING" id="313596.RB2501_02185"/>
<dbReference type="PANTHER" id="PTHR43673">
    <property type="entry name" value="NAD(P)H NITROREDUCTASE YDGI-RELATED"/>
    <property type="match status" value="1"/>
</dbReference>
<feature type="domain" description="Nitroreductase" evidence="7">
    <location>
        <begin position="17"/>
        <end position="194"/>
    </location>
</feature>
<evidence type="ECO:0000256" key="5">
    <source>
        <dbReference type="ARBA" id="ARBA00022857"/>
    </source>
</evidence>
<evidence type="ECO:0000256" key="6">
    <source>
        <dbReference type="ARBA" id="ARBA00023002"/>
    </source>
</evidence>
<evidence type="ECO:0000256" key="3">
    <source>
        <dbReference type="ARBA" id="ARBA00022630"/>
    </source>
</evidence>
<evidence type="ECO:0000256" key="1">
    <source>
        <dbReference type="ARBA" id="ARBA00001917"/>
    </source>
</evidence>
<comment type="similarity">
    <text evidence="2">Belongs to the nitroreductase family.</text>
</comment>
<reference evidence="8 9" key="1">
    <citation type="journal article" date="2009" name="J. Bacteriol.">
        <title>Complete genome sequence of Robiginitalea biformata HTCC2501.</title>
        <authorList>
            <person name="Oh H.M."/>
            <person name="Giovannoni S.J."/>
            <person name="Lee K."/>
            <person name="Ferriera S."/>
            <person name="Johnson J."/>
            <person name="Cho J.C."/>
        </authorList>
    </citation>
    <scope>NUCLEOTIDE SEQUENCE [LARGE SCALE GENOMIC DNA]</scope>
    <source>
        <strain evidence="9">ATCC BAA-864 / HTCC2501 / KCTC 12146</strain>
    </source>
</reference>
<dbReference type="CDD" id="cd02149">
    <property type="entry name" value="NfsB-like"/>
    <property type="match status" value="1"/>
</dbReference>
<dbReference type="OrthoDB" id="9809288at2"/>
<dbReference type="RefSeq" id="WP_015755631.1">
    <property type="nucleotide sequence ID" value="NC_013222.1"/>
</dbReference>
<sequence length="218" mass="24539">MQTSTQTEIETYLDSLNWRYATKEFDRDAKLPEPVLEGLLEAVRLSASSYGLQPYEIQVVSDPEVRQKLRAAGWDQSQITDASHLLVFTYKTDFGPELVESYIDRVSETRGVEKAKLNGYSDFMKSKLMDLPREQKSNWTARQAYIAVGNLLSAAAVAQVDACPMEGFDPVKVDEILDLGSRNLSAAALVALGYRSESDATQHQNKVRRTRQELFTHI</sequence>
<dbReference type="InterPro" id="IPR000415">
    <property type="entry name" value="Nitroreductase-like"/>
</dbReference>
<keyword evidence="6" id="KW-0560">Oxidoreductase</keyword>
<dbReference type="EMBL" id="CP001712">
    <property type="protein sequence ID" value="EAR14195.1"/>
    <property type="molecule type" value="Genomic_DNA"/>
</dbReference>
<dbReference type="Gene3D" id="3.40.109.10">
    <property type="entry name" value="NADH Oxidase"/>
    <property type="match status" value="1"/>
</dbReference>
<keyword evidence="3" id="KW-0285">Flavoprotein</keyword>
<protein>
    <recommendedName>
        <fullName evidence="7">Nitroreductase domain-containing protein</fullName>
    </recommendedName>
</protein>
<dbReference type="InterPro" id="IPR033878">
    <property type="entry name" value="NfsB-like"/>
</dbReference>
<dbReference type="Proteomes" id="UP000009049">
    <property type="component" value="Chromosome"/>
</dbReference>
<dbReference type="Pfam" id="PF00881">
    <property type="entry name" value="Nitroreductase"/>
    <property type="match status" value="1"/>
</dbReference>
<dbReference type="SUPFAM" id="SSF55469">
    <property type="entry name" value="FMN-dependent nitroreductase-like"/>
    <property type="match status" value="1"/>
</dbReference>
<evidence type="ECO:0000256" key="4">
    <source>
        <dbReference type="ARBA" id="ARBA00022643"/>
    </source>
</evidence>
<proteinExistence type="inferred from homology"/>
<evidence type="ECO:0000256" key="2">
    <source>
        <dbReference type="ARBA" id="ARBA00007118"/>
    </source>
</evidence>
<evidence type="ECO:0000259" key="7">
    <source>
        <dbReference type="Pfam" id="PF00881"/>
    </source>
</evidence>
<name>A4CP74_ROBBH</name>
<comment type="cofactor">
    <cofactor evidence="1">
        <name>FMN</name>
        <dbReference type="ChEBI" id="CHEBI:58210"/>
    </cofactor>
</comment>
<accession>A4CP74</accession>
<keyword evidence="4" id="KW-0288">FMN</keyword>
<organism evidence="8 9">
    <name type="scientific">Robiginitalea biformata (strain ATCC BAA-864 / DSM 15991 / KCTC 12146 / HTCC2501)</name>
    <dbReference type="NCBI Taxonomy" id="313596"/>
    <lineage>
        <taxon>Bacteria</taxon>
        <taxon>Pseudomonadati</taxon>
        <taxon>Bacteroidota</taxon>
        <taxon>Flavobacteriia</taxon>
        <taxon>Flavobacteriales</taxon>
        <taxon>Flavobacteriaceae</taxon>
        <taxon>Robiginitalea</taxon>
    </lineage>
</organism>
<gene>
    <name evidence="8" type="ordered locus">RB2501_02185</name>
</gene>
<evidence type="ECO:0000313" key="9">
    <source>
        <dbReference type="Proteomes" id="UP000009049"/>
    </source>
</evidence>